<organism evidence="2 3">
    <name type="scientific">Amborella trichopoda</name>
    <dbReference type="NCBI Taxonomy" id="13333"/>
    <lineage>
        <taxon>Eukaryota</taxon>
        <taxon>Viridiplantae</taxon>
        <taxon>Streptophyta</taxon>
        <taxon>Embryophyta</taxon>
        <taxon>Tracheophyta</taxon>
        <taxon>Spermatophyta</taxon>
        <taxon>Magnoliopsida</taxon>
        <taxon>Amborellales</taxon>
        <taxon>Amborellaceae</taxon>
        <taxon>Amborella</taxon>
    </lineage>
</organism>
<accession>U5CW18</accession>
<evidence type="ECO:0008006" key="4">
    <source>
        <dbReference type="Google" id="ProtNLM"/>
    </source>
</evidence>
<proteinExistence type="predicted"/>
<dbReference type="eggNOG" id="KOG1155">
    <property type="taxonomic scope" value="Eukaryota"/>
</dbReference>
<dbReference type="AlphaFoldDB" id="U5CW18"/>
<evidence type="ECO:0000313" key="3">
    <source>
        <dbReference type="Proteomes" id="UP000017836"/>
    </source>
</evidence>
<evidence type="ECO:0000256" key="1">
    <source>
        <dbReference type="ARBA" id="ARBA00022803"/>
    </source>
</evidence>
<protein>
    <recommendedName>
        <fullName evidence="4">Cdc23 domain-containing protein</fullName>
    </recommendedName>
</protein>
<dbReference type="HOGENOM" id="CLU_1919886_0_0_1"/>
<dbReference type="Gene3D" id="1.25.40.10">
    <property type="entry name" value="Tetratricopeptide repeat domain"/>
    <property type="match status" value="1"/>
</dbReference>
<dbReference type="EMBL" id="KI392557">
    <property type="protein sequence ID" value="ERN14329.1"/>
    <property type="molecule type" value="Genomic_DNA"/>
</dbReference>
<reference evidence="3" key="1">
    <citation type="journal article" date="2013" name="Science">
        <title>The Amborella genome and the evolution of flowering plants.</title>
        <authorList>
            <consortium name="Amborella Genome Project"/>
        </authorList>
    </citation>
    <scope>NUCLEOTIDE SEQUENCE [LARGE SCALE GENOMIC DNA]</scope>
</reference>
<sequence length="132" mass="15214">MAMPYYALYYFRKSAYLQPTDSRLWIAMAQCYETDQLHMLEEAVKCYKRAAHNIDTEGIAIHRLAKLHSKLGCNDQAAIYCKMNFKKMEAEQRGAGNACRSMTKKLLRAFFKGMRSTPPSGYLLTNMEHFAP</sequence>
<evidence type="ECO:0000313" key="2">
    <source>
        <dbReference type="EMBL" id="ERN14329.1"/>
    </source>
</evidence>
<dbReference type="PANTHER" id="PTHR12558">
    <property type="entry name" value="CELL DIVISION CYCLE 16,23,27"/>
    <property type="match status" value="1"/>
</dbReference>
<dbReference type="Proteomes" id="UP000017836">
    <property type="component" value="Unassembled WGS sequence"/>
</dbReference>
<dbReference type="SUPFAM" id="SSF48452">
    <property type="entry name" value="TPR-like"/>
    <property type="match status" value="1"/>
</dbReference>
<name>U5CW18_AMBTC</name>
<dbReference type="Gramene" id="ERN14329">
    <property type="protein sequence ID" value="ERN14329"/>
    <property type="gene ID" value="AMTR_s00033p00201110"/>
</dbReference>
<keyword evidence="1" id="KW-0802">TPR repeat</keyword>
<dbReference type="InterPro" id="IPR011990">
    <property type="entry name" value="TPR-like_helical_dom_sf"/>
</dbReference>
<gene>
    <name evidence="2" type="ORF">AMTR_s00033p00201110</name>
</gene>
<dbReference type="STRING" id="13333.U5CW18"/>
<keyword evidence="3" id="KW-1185">Reference proteome</keyword>
<dbReference type="PANTHER" id="PTHR12558:SF10">
    <property type="entry name" value="CELL DIVISION CYCLE PROTEIN 23 HOMOLOG"/>
    <property type="match status" value="1"/>
</dbReference>